<dbReference type="InterPro" id="IPR029058">
    <property type="entry name" value="AB_hydrolase_fold"/>
</dbReference>
<feature type="domain" description="AB hydrolase-1" evidence="1">
    <location>
        <begin position="30"/>
        <end position="355"/>
    </location>
</feature>
<comment type="caution">
    <text evidence="2">The sequence shown here is derived from an EMBL/GenBank/DDBJ whole genome shotgun (WGS) entry which is preliminary data.</text>
</comment>
<name>A0A1C7MAQ2_GRIFR</name>
<dbReference type="OMA" id="VEYIACL"/>
<dbReference type="SUPFAM" id="SSF53474">
    <property type="entry name" value="alpha/beta-Hydrolases"/>
    <property type="match status" value="1"/>
</dbReference>
<keyword evidence="3" id="KW-1185">Reference proteome</keyword>
<protein>
    <recommendedName>
        <fullName evidence="1">AB hydrolase-1 domain-containing protein</fullName>
    </recommendedName>
</protein>
<gene>
    <name evidence="2" type="ORF">A0H81_06664</name>
</gene>
<dbReference type="AlphaFoldDB" id="A0A1C7MAQ2"/>
<proteinExistence type="predicted"/>
<evidence type="ECO:0000259" key="1">
    <source>
        <dbReference type="Pfam" id="PF12697"/>
    </source>
</evidence>
<dbReference type="EMBL" id="LUGG01000007">
    <property type="protein sequence ID" value="OBZ73446.1"/>
    <property type="molecule type" value="Genomic_DNA"/>
</dbReference>
<organism evidence="2 3">
    <name type="scientific">Grifola frondosa</name>
    <name type="common">Maitake</name>
    <name type="synonym">Polyporus frondosus</name>
    <dbReference type="NCBI Taxonomy" id="5627"/>
    <lineage>
        <taxon>Eukaryota</taxon>
        <taxon>Fungi</taxon>
        <taxon>Dikarya</taxon>
        <taxon>Basidiomycota</taxon>
        <taxon>Agaricomycotina</taxon>
        <taxon>Agaricomycetes</taxon>
        <taxon>Polyporales</taxon>
        <taxon>Grifolaceae</taxon>
        <taxon>Grifola</taxon>
    </lineage>
</organism>
<reference evidence="2 3" key="1">
    <citation type="submission" date="2016-03" db="EMBL/GenBank/DDBJ databases">
        <title>Whole genome sequencing of Grifola frondosa 9006-11.</title>
        <authorList>
            <person name="Min B."/>
            <person name="Park H."/>
            <person name="Kim J.-G."/>
            <person name="Cho H."/>
            <person name="Oh Y.-L."/>
            <person name="Kong W.-S."/>
            <person name="Choi I.-G."/>
        </authorList>
    </citation>
    <scope>NUCLEOTIDE SEQUENCE [LARGE SCALE GENOMIC DNA]</scope>
    <source>
        <strain evidence="2 3">9006-11</strain>
    </source>
</reference>
<evidence type="ECO:0000313" key="3">
    <source>
        <dbReference type="Proteomes" id="UP000092993"/>
    </source>
</evidence>
<sequence>MPLAKLTNEVSFYFEDYGAPPSNTQNYTTLVMLHGGAVHSATFRRLIPFAHQNNIRLVLVNRRGYPGTTPFTASELQCIYTADLPAQSDLLRSQGAYVAEFLLWFIRKEGIPPKLDTDGEKSGGISVLGWSIGNAPVISFLAHAHELSDADQAVLGAYLRTAIMYDPPSVTLGLPPPPPSPSGAFYAPGAEMELSMAERLLLCIQWVSTYNKHANLASRDPNGLVTGPHPPYAALDPLPLLVAMSQEEVAAQTDLEAFAAEALFYLIPADVYHSEFIQAYFPSLAEKAGGAGTTPALPDVRVRHVWCDMSVWQTVWAAWGVEKMLQEHKNGGRDVELVPLKGVNHFAHWDEPEKVMTLFASLA</sequence>
<dbReference type="Pfam" id="PF12697">
    <property type="entry name" value="Abhydrolase_6"/>
    <property type="match status" value="1"/>
</dbReference>
<accession>A0A1C7MAQ2</accession>
<dbReference type="Gene3D" id="3.40.50.1820">
    <property type="entry name" value="alpha/beta hydrolase"/>
    <property type="match status" value="1"/>
</dbReference>
<dbReference type="OrthoDB" id="5311491at2759"/>
<dbReference type="Proteomes" id="UP000092993">
    <property type="component" value="Unassembled WGS sequence"/>
</dbReference>
<evidence type="ECO:0000313" key="2">
    <source>
        <dbReference type="EMBL" id="OBZ73446.1"/>
    </source>
</evidence>
<dbReference type="InterPro" id="IPR000073">
    <property type="entry name" value="AB_hydrolase_1"/>
</dbReference>